<dbReference type="Pfam" id="PF11901">
    <property type="entry name" value="DM9"/>
    <property type="match status" value="1"/>
</dbReference>
<dbReference type="PANTHER" id="PTHR31649">
    <property type="entry name" value="AGAP009604-PA"/>
    <property type="match status" value="1"/>
</dbReference>
<dbReference type="PANTHER" id="PTHR31649:SF1">
    <property type="entry name" value="FARNESOIC ACID O-METHYL TRANSFERASE DOMAIN-CONTAINING PROTEIN"/>
    <property type="match status" value="1"/>
</dbReference>
<organism evidence="1">
    <name type="scientific">Cacopsylla melanoneura</name>
    <dbReference type="NCBI Taxonomy" id="428564"/>
    <lineage>
        <taxon>Eukaryota</taxon>
        <taxon>Metazoa</taxon>
        <taxon>Ecdysozoa</taxon>
        <taxon>Arthropoda</taxon>
        <taxon>Hexapoda</taxon>
        <taxon>Insecta</taxon>
        <taxon>Pterygota</taxon>
        <taxon>Neoptera</taxon>
        <taxon>Paraneoptera</taxon>
        <taxon>Hemiptera</taxon>
        <taxon>Sternorrhyncha</taxon>
        <taxon>Psylloidea</taxon>
        <taxon>Psyllidae</taxon>
        <taxon>Psyllinae</taxon>
        <taxon>Cacopsylla</taxon>
    </lineage>
</organism>
<sequence>MIRGLPDAEIDVNEARRRHGLLVADGFRFNRQQERNSTYAWVTSQHGRIPDDAVKVGKDADGGKLYIGRAWHEGDLLPAKVAPRHSGAFVPWGCAEHSKFEYEVLVADSHLVSWVASSNGNVPPQALQIGRTVQGEPLYAGRVAHAGTVTPGKIHPSHGVLYIPWGGKELNFNEYEVLCNNGLGDYSPQINNENTQQRENSQHTQQIFVLSQSKNSTPHY</sequence>
<protein>
    <submittedName>
        <fullName evidence="1">Natterin-4</fullName>
    </submittedName>
</protein>
<accession>A0A8D8VBV8</accession>
<evidence type="ECO:0000313" key="1">
    <source>
        <dbReference type="EMBL" id="CAG6721598.1"/>
    </source>
</evidence>
<dbReference type="InterPro" id="IPR006616">
    <property type="entry name" value="DM9_repeat"/>
</dbReference>
<name>A0A8D8VBV8_9HEMI</name>
<proteinExistence type="predicted"/>
<dbReference type="EMBL" id="HBUF01362391">
    <property type="protein sequence ID" value="CAG6721598.1"/>
    <property type="molecule type" value="Transcribed_RNA"/>
</dbReference>
<dbReference type="SMART" id="SM00696">
    <property type="entry name" value="DM9"/>
    <property type="match status" value="2"/>
</dbReference>
<reference evidence="1" key="1">
    <citation type="submission" date="2021-05" db="EMBL/GenBank/DDBJ databases">
        <authorList>
            <person name="Alioto T."/>
            <person name="Alioto T."/>
            <person name="Gomez Garrido J."/>
        </authorList>
    </citation>
    <scope>NUCLEOTIDE SEQUENCE</scope>
</reference>
<dbReference type="AlphaFoldDB" id="A0A8D8VBV8"/>